<comment type="caution">
    <text evidence="3">The sequence shown here is derived from an EMBL/GenBank/DDBJ whole genome shotgun (WGS) entry which is preliminary data.</text>
</comment>
<dbReference type="Proteomes" id="UP001152747">
    <property type="component" value="Unassembled WGS sequence"/>
</dbReference>
<proteinExistence type="predicted"/>
<feature type="region of interest" description="Disordered" evidence="1">
    <location>
        <begin position="125"/>
        <end position="144"/>
    </location>
</feature>
<name>A0A9P1IBD8_9PELO</name>
<protein>
    <recommendedName>
        <fullName evidence="5">DUF281 domain-containing protein</fullName>
    </recommendedName>
</protein>
<feature type="chain" id="PRO_5040195369" description="DUF281 domain-containing protein" evidence="2">
    <location>
        <begin position="16"/>
        <end position="181"/>
    </location>
</feature>
<evidence type="ECO:0008006" key="5">
    <source>
        <dbReference type="Google" id="ProtNLM"/>
    </source>
</evidence>
<reference evidence="3" key="1">
    <citation type="submission" date="2022-11" db="EMBL/GenBank/DDBJ databases">
        <authorList>
            <person name="Kikuchi T."/>
        </authorList>
    </citation>
    <scope>NUCLEOTIDE SEQUENCE</scope>
    <source>
        <strain evidence="3">PS1010</strain>
    </source>
</reference>
<organism evidence="3 4">
    <name type="scientific">Caenorhabditis angaria</name>
    <dbReference type="NCBI Taxonomy" id="860376"/>
    <lineage>
        <taxon>Eukaryota</taxon>
        <taxon>Metazoa</taxon>
        <taxon>Ecdysozoa</taxon>
        <taxon>Nematoda</taxon>
        <taxon>Chromadorea</taxon>
        <taxon>Rhabditida</taxon>
        <taxon>Rhabditina</taxon>
        <taxon>Rhabditomorpha</taxon>
        <taxon>Rhabditoidea</taxon>
        <taxon>Rhabditidae</taxon>
        <taxon>Peloderinae</taxon>
        <taxon>Caenorhabditis</taxon>
    </lineage>
</organism>
<sequence length="181" mass="20605">MWLIFLLLIPAFVFSKCKIELLQDECPTCCAILYSSDSCEIDQLNMKINVKDKNRGALGAMWDNVAQVVVVRNGCLLEAWDFRNQTGPKRTFGLDGYEVYYLQRYSFSARMSSLRCDCNADPIPEHQMQGRTTTTTTTTTEEPPDEVREILELEEGSGQFSIIEENKNNNKNGTSDEIVIR</sequence>
<gene>
    <name evidence="3" type="ORF">CAMP_LOCUS4375</name>
</gene>
<evidence type="ECO:0000256" key="2">
    <source>
        <dbReference type="SAM" id="SignalP"/>
    </source>
</evidence>
<dbReference type="AlphaFoldDB" id="A0A9P1IBD8"/>
<evidence type="ECO:0000256" key="1">
    <source>
        <dbReference type="SAM" id="MobiDB-lite"/>
    </source>
</evidence>
<dbReference type="OrthoDB" id="5830656at2759"/>
<keyword evidence="2" id="KW-0732">Signal</keyword>
<evidence type="ECO:0000313" key="3">
    <source>
        <dbReference type="EMBL" id="CAI5441738.1"/>
    </source>
</evidence>
<dbReference type="EMBL" id="CANHGI010000002">
    <property type="protein sequence ID" value="CAI5441738.1"/>
    <property type="molecule type" value="Genomic_DNA"/>
</dbReference>
<feature type="signal peptide" evidence="2">
    <location>
        <begin position="1"/>
        <end position="15"/>
    </location>
</feature>
<keyword evidence="4" id="KW-1185">Reference proteome</keyword>
<evidence type="ECO:0000313" key="4">
    <source>
        <dbReference type="Proteomes" id="UP001152747"/>
    </source>
</evidence>
<accession>A0A9P1IBD8</accession>